<proteinExistence type="predicted"/>
<dbReference type="OrthoDB" id="2394076at2759"/>
<evidence type="ECO:0000313" key="3">
    <source>
        <dbReference type="Proteomes" id="UP000654370"/>
    </source>
</evidence>
<accession>A0A8H7PUB3</accession>
<dbReference type="AlphaFoldDB" id="A0A8H7PUB3"/>
<keyword evidence="3" id="KW-1185">Reference proteome</keyword>
<feature type="compositionally biased region" description="Basic and acidic residues" evidence="1">
    <location>
        <begin position="22"/>
        <end position="37"/>
    </location>
</feature>
<feature type="region of interest" description="Disordered" evidence="1">
    <location>
        <begin position="1"/>
        <end position="58"/>
    </location>
</feature>
<dbReference type="EMBL" id="JAEPQZ010000006">
    <property type="protein sequence ID" value="KAG2179998.1"/>
    <property type="molecule type" value="Genomic_DNA"/>
</dbReference>
<gene>
    <name evidence="2" type="ORF">INT43_003785</name>
</gene>
<name>A0A8H7PUB3_MORIS</name>
<feature type="compositionally biased region" description="Basic and acidic residues" evidence="1">
    <location>
        <begin position="170"/>
        <end position="182"/>
    </location>
</feature>
<reference evidence="2" key="1">
    <citation type="submission" date="2020-12" db="EMBL/GenBank/DDBJ databases">
        <title>Metabolic potential, ecology and presence of endohyphal bacteria is reflected in genomic diversity of Mucoromycotina.</title>
        <authorList>
            <person name="Muszewska A."/>
            <person name="Okrasinska A."/>
            <person name="Steczkiewicz K."/>
            <person name="Drgas O."/>
            <person name="Orlowska M."/>
            <person name="Perlinska-Lenart U."/>
            <person name="Aleksandrzak-Piekarczyk T."/>
            <person name="Szatraj K."/>
            <person name="Zielenkiewicz U."/>
            <person name="Pilsyk S."/>
            <person name="Malc E."/>
            <person name="Mieczkowski P."/>
            <person name="Kruszewska J.S."/>
            <person name="Biernat P."/>
            <person name="Pawlowska J."/>
        </authorList>
    </citation>
    <scope>NUCLEOTIDE SEQUENCE</scope>
    <source>
        <strain evidence="2">WA0000067209</strain>
    </source>
</reference>
<protein>
    <submittedName>
        <fullName evidence="2">Uncharacterized protein</fullName>
    </submittedName>
</protein>
<feature type="compositionally biased region" description="Polar residues" evidence="1">
    <location>
        <begin position="7"/>
        <end position="20"/>
    </location>
</feature>
<sequence>MEVFQLCSPNDAENTIQSPKGANDRVASDYKPSDDRTPPILPPILPTEPPAYYNERSGAIHSTTPSRHLWSLPSRTSYDSSNSDFHEYESTKPSDVEQAINQCQVLCEDMDRFKSLMHSNEARPEQIEMFNNMNQNAYNLLQSLKSMNTSRTQLKWLHDSDITIRKRSPESEYEYDHKRPDQDSNASLPMKHYRRRAVGIR</sequence>
<evidence type="ECO:0000256" key="1">
    <source>
        <dbReference type="SAM" id="MobiDB-lite"/>
    </source>
</evidence>
<comment type="caution">
    <text evidence="2">The sequence shown here is derived from an EMBL/GenBank/DDBJ whole genome shotgun (WGS) entry which is preliminary data.</text>
</comment>
<feature type="compositionally biased region" description="Pro residues" evidence="1">
    <location>
        <begin position="39"/>
        <end position="49"/>
    </location>
</feature>
<organism evidence="2 3">
    <name type="scientific">Mortierella isabellina</name>
    <name type="common">Filamentous fungus</name>
    <name type="synonym">Umbelopsis isabellina</name>
    <dbReference type="NCBI Taxonomy" id="91625"/>
    <lineage>
        <taxon>Eukaryota</taxon>
        <taxon>Fungi</taxon>
        <taxon>Fungi incertae sedis</taxon>
        <taxon>Mucoromycota</taxon>
        <taxon>Mucoromycotina</taxon>
        <taxon>Umbelopsidomycetes</taxon>
        <taxon>Umbelopsidales</taxon>
        <taxon>Umbelopsidaceae</taxon>
        <taxon>Umbelopsis</taxon>
    </lineage>
</organism>
<feature type="region of interest" description="Disordered" evidence="1">
    <location>
        <begin position="170"/>
        <end position="191"/>
    </location>
</feature>
<evidence type="ECO:0000313" key="2">
    <source>
        <dbReference type="EMBL" id="KAG2179998.1"/>
    </source>
</evidence>
<dbReference type="Proteomes" id="UP000654370">
    <property type="component" value="Unassembled WGS sequence"/>
</dbReference>